<dbReference type="PANTHER" id="PTHR33050">
    <property type="entry name" value="REVERSE TRANSCRIPTASE DOMAIN-CONTAINING PROTEIN"/>
    <property type="match status" value="1"/>
</dbReference>
<evidence type="ECO:0008006" key="3">
    <source>
        <dbReference type="Google" id="ProtNLM"/>
    </source>
</evidence>
<comment type="caution">
    <text evidence="1">The sequence shown here is derived from an EMBL/GenBank/DDBJ whole genome shotgun (WGS) entry which is preliminary data.</text>
</comment>
<reference evidence="1 2" key="1">
    <citation type="journal article" name="Sci. Rep.">
        <title>Telomere-to-telomere assembled and centromere annotated genomes of the two main subspecies of the button mushroom Agaricus bisporus reveal especially polymorphic chromosome ends.</title>
        <authorList>
            <person name="Sonnenberg A.S.M."/>
            <person name="Sedaghat-Telgerd N."/>
            <person name="Lavrijssen B."/>
            <person name="Ohm R.A."/>
            <person name="Hendrickx P.M."/>
            <person name="Scholtmeijer K."/>
            <person name="Baars J.J.P."/>
            <person name="van Peer A."/>
        </authorList>
    </citation>
    <scope>NUCLEOTIDE SEQUENCE [LARGE SCALE GENOMIC DNA]</scope>
    <source>
        <strain evidence="1 2">H119_p4</strain>
    </source>
</reference>
<dbReference type="AlphaFoldDB" id="A0A8H7FC80"/>
<protein>
    <recommendedName>
        <fullName evidence="3">Reverse transcriptase domain-containing protein</fullName>
    </recommendedName>
</protein>
<dbReference type="SUPFAM" id="SSF56672">
    <property type="entry name" value="DNA/RNA polymerases"/>
    <property type="match status" value="1"/>
</dbReference>
<gene>
    <name evidence="1" type="ORF">Agabi119p4_1325</name>
</gene>
<sequence>MPVAYAEASNMDEWSVLMQNQSLVIRPKYLRYNHWDLDGQPAPTVMTWSEKAKPLPSAPTLPDNHIILSTIRSHPNLFQIVTPINVSKFRQLLVQTKHPNPDFYNSVCNGLVKGFWPWADVQMEGYPGTYDEQGQEMKEEEKLDFVRKQRDIESASKYPVNGMTTPHELPFPMDNLVHLGEQLIRAHRNLKPGEELMLFKSDVLEAYKLLPVHPFWQMKQIVTVNGLCHVDHNNIFGGRRSGDLFITFMSLIIWIASHVWRILGLCNYVDDVFGVDHVDNKSFYKPYNTYLPSKQARLLECWDALGVPHKPEKQLNGQCLTIIGIHVDAVNLTLSMPPDRKEALLKELDRFIIRRSEKALRKSFTLKDFQRLAGWLNWAFNVYPLLRPSLSHLYSKIAPLRRGKAPVHMNCAISRELEWAEHHIKVSDGVILLKHLDWTAAEADYTIFCDACEFGLGFWYPFLNLGYWGYAPSDTTNDIYFREGLCVAAALEDVSRRSSNSSVVIYTDNQSTFDVFSSLHADPNHNSLFLYMADLQISCRLNLRVLWTPGRVNHVADALSRHKFDVVLALAPQIELHSFLSPQHAISHLRTQP</sequence>
<proteinExistence type="predicted"/>
<accession>A0A8H7FC80</accession>
<dbReference type="EMBL" id="JABXXO010000001">
    <property type="protein sequence ID" value="KAF7785160.1"/>
    <property type="molecule type" value="Genomic_DNA"/>
</dbReference>
<evidence type="ECO:0000313" key="1">
    <source>
        <dbReference type="EMBL" id="KAF7785160.1"/>
    </source>
</evidence>
<evidence type="ECO:0000313" key="2">
    <source>
        <dbReference type="Proteomes" id="UP000629468"/>
    </source>
</evidence>
<dbReference type="PANTHER" id="PTHR33050:SF7">
    <property type="entry name" value="RIBONUCLEASE H"/>
    <property type="match status" value="1"/>
</dbReference>
<dbReference type="InterPro" id="IPR052055">
    <property type="entry name" value="Hepadnavirus_pol/RT"/>
</dbReference>
<dbReference type="InterPro" id="IPR043502">
    <property type="entry name" value="DNA/RNA_pol_sf"/>
</dbReference>
<dbReference type="Proteomes" id="UP000629468">
    <property type="component" value="Unassembled WGS sequence"/>
</dbReference>
<organism evidence="1 2">
    <name type="scientific">Agaricus bisporus var. burnettii</name>
    <dbReference type="NCBI Taxonomy" id="192524"/>
    <lineage>
        <taxon>Eukaryota</taxon>
        <taxon>Fungi</taxon>
        <taxon>Dikarya</taxon>
        <taxon>Basidiomycota</taxon>
        <taxon>Agaricomycotina</taxon>
        <taxon>Agaricomycetes</taxon>
        <taxon>Agaricomycetidae</taxon>
        <taxon>Agaricales</taxon>
        <taxon>Agaricineae</taxon>
        <taxon>Agaricaceae</taxon>
        <taxon>Agaricus</taxon>
    </lineage>
</organism>
<name>A0A8H7FC80_AGABI</name>